<evidence type="ECO:0000256" key="1">
    <source>
        <dbReference type="SAM" id="MobiDB-lite"/>
    </source>
</evidence>
<evidence type="ECO:0000313" key="2">
    <source>
        <dbReference type="EMBL" id="KAK8235422.1"/>
    </source>
</evidence>
<comment type="caution">
    <text evidence="2">The sequence shown here is derived from an EMBL/GenBank/DDBJ whole genome shotgun (WGS) entry which is preliminary data.</text>
</comment>
<evidence type="ECO:0000313" key="3">
    <source>
        <dbReference type="Proteomes" id="UP001492380"/>
    </source>
</evidence>
<organism evidence="2 3">
    <name type="scientific">Phyllosticta capitalensis</name>
    <dbReference type="NCBI Taxonomy" id="121624"/>
    <lineage>
        <taxon>Eukaryota</taxon>
        <taxon>Fungi</taxon>
        <taxon>Dikarya</taxon>
        <taxon>Ascomycota</taxon>
        <taxon>Pezizomycotina</taxon>
        <taxon>Dothideomycetes</taxon>
        <taxon>Dothideomycetes incertae sedis</taxon>
        <taxon>Botryosphaeriales</taxon>
        <taxon>Phyllostictaceae</taxon>
        <taxon>Phyllosticta</taxon>
    </lineage>
</organism>
<dbReference type="EMBL" id="JBBWRZ010000005">
    <property type="protein sequence ID" value="KAK8235422.1"/>
    <property type="molecule type" value="Genomic_DNA"/>
</dbReference>
<reference evidence="2 3" key="1">
    <citation type="submission" date="2024-04" db="EMBL/GenBank/DDBJ databases">
        <title>Phyllosticta paracitricarpa is synonymous to the EU quarantine fungus P. citricarpa based on phylogenomic analyses.</title>
        <authorList>
            <consortium name="Lawrence Berkeley National Laboratory"/>
            <person name="Van Ingen-Buijs V.A."/>
            <person name="Van Westerhoven A.C."/>
            <person name="Haridas S."/>
            <person name="Skiadas P."/>
            <person name="Martin F."/>
            <person name="Groenewald J.Z."/>
            <person name="Crous P.W."/>
            <person name="Seidl M.F."/>
        </authorList>
    </citation>
    <scope>NUCLEOTIDE SEQUENCE [LARGE SCALE GENOMIC DNA]</scope>
    <source>
        <strain evidence="2 3">CBS 123374</strain>
    </source>
</reference>
<dbReference type="Proteomes" id="UP001492380">
    <property type="component" value="Unassembled WGS sequence"/>
</dbReference>
<feature type="region of interest" description="Disordered" evidence="1">
    <location>
        <begin position="96"/>
        <end position="118"/>
    </location>
</feature>
<name>A0ABR1YPQ8_9PEZI</name>
<proteinExistence type="predicted"/>
<keyword evidence="3" id="KW-1185">Reference proteome</keyword>
<protein>
    <submittedName>
        <fullName evidence="2">Uncharacterized protein</fullName>
    </submittedName>
</protein>
<gene>
    <name evidence="2" type="ORF">HDK90DRAFT_244588</name>
</gene>
<accession>A0ABR1YPQ8</accession>
<sequence>MSLAAIMFFLQKLSEASKSTELALTNLHSGGLEVTCSKTKSAELCLHALLRTPRSVECRQRSLTYSHKRSTPVPSDCLDHLENVEASPTRIIERVDRRVASSGNPGQGGGNESDNTGSKFTKEERLVYGLGWLPEDGRIRISCLACLLEQAGGKHRRAVIWIVVVVRVAS</sequence>